<proteinExistence type="predicted"/>
<dbReference type="Proteomes" id="UP000179179">
    <property type="component" value="Unassembled WGS sequence"/>
</dbReference>
<evidence type="ECO:0000313" key="1">
    <source>
        <dbReference type="EMBL" id="OGM40374.1"/>
    </source>
</evidence>
<dbReference type="STRING" id="109264.A0A1F7ZLQ3"/>
<sequence>MAGNVTREQVRWLYEVVTGGKEKPFISSEPGSEGDVAASFLSGLGITLVPWEIETSSVDSPSVTPAPFTPLSLSITHSYRPENDIPFTDYIPPEYRSNTEDDWWWSAQSCSGNTVRFFHKWALASRRLPRRHTNLLDFCGVHRVRFPNPFLRCCPRMGFCPPIGGRWDICFFIEYEKQNAPSLPHIAVGASQPVEARENFILYGELAVILAVMKGRASQPKAESEEEMENIHDMQRQELEEACWNSPAFPNEQNFPLLLFSFVGPQHARILCASMDQTQLIVRMSKLYSFERKEEAPLELFTSWLFSRSVVNT</sequence>
<dbReference type="RefSeq" id="XP_022384091.1">
    <property type="nucleotide sequence ID" value="XM_022537720.1"/>
</dbReference>
<dbReference type="EMBL" id="LYCR01000147">
    <property type="protein sequence ID" value="OGM40374.1"/>
    <property type="molecule type" value="Genomic_DNA"/>
</dbReference>
<keyword evidence="2" id="KW-1185">Reference proteome</keyword>
<evidence type="ECO:0000313" key="2">
    <source>
        <dbReference type="Proteomes" id="UP000179179"/>
    </source>
</evidence>
<gene>
    <name evidence="1" type="ORF">ABOM_010592</name>
</gene>
<accession>A0A1F7ZLQ3</accession>
<name>A0A1F7ZLQ3_9EURO</name>
<organism evidence="1 2">
    <name type="scientific">Aspergillus bombycis</name>
    <dbReference type="NCBI Taxonomy" id="109264"/>
    <lineage>
        <taxon>Eukaryota</taxon>
        <taxon>Fungi</taxon>
        <taxon>Dikarya</taxon>
        <taxon>Ascomycota</taxon>
        <taxon>Pezizomycotina</taxon>
        <taxon>Eurotiomycetes</taxon>
        <taxon>Eurotiomycetidae</taxon>
        <taxon>Eurotiales</taxon>
        <taxon>Aspergillaceae</taxon>
        <taxon>Aspergillus</taxon>
    </lineage>
</organism>
<comment type="caution">
    <text evidence="1">The sequence shown here is derived from an EMBL/GenBank/DDBJ whole genome shotgun (WGS) entry which is preliminary data.</text>
</comment>
<dbReference type="AlphaFoldDB" id="A0A1F7ZLQ3"/>
<dbReference type="OrthoDB" id="4460681at2759"/>
<protein>
    <submittedName>
        <fullName evidence="1">Uncharacterized protein</fullName>
    </submittedName>
</protein>
<dbReference type="GeneID" id="34453982"/>
<reference evidence="1 2" key="1">
    <citation type="journal article" date="2016" name="Genome Biol. Evol.">
        <title>Draft genome sequence of an aflatoxigenic Aspergillus species, A. bombycis.</title>
        <authorList>
            <person name="Moore G.G."/>
            <person name="Mack B.M."/>
            <person name="Beltz S.B."/>
            <person name="Gilbert M.K."/>
        </authorList>
    </citation>
    <scope>NUCLEOTIDE SEQUENCE [LARGE SCALE GENOMIC DNA]</scope>
    <source>
        <strain evidence="2">NRRL 26010</strain>
    </source>
</reference>